<gene>
    <name evidence="1" type="ORF">NSPZN2_100064</name>
</gene>
<dbReference type="Proteomes" id="UP000675880">
    <property type="component" value="Unassembled WGS sequence"/>
</dbReference>
<sequence length="271" mass="29164">MQQRLAARPAGPVRAILWGLVGLLLVGGWHQVVHAASRLVDLTYSFDETTLVWPRNPPFHRDGSQRGGTADEAWYATGQVALSEHAGTHMDAPIHFAQGQVGIDGIPVEHLMGPAVVIDVRAAAGKEEDYRLAPADLHRWEAQYGTIPNGAVVMMLTGWGAHWQHRERYFGSATPDAPTTLHFPGFSEEAARFLVTERHISGIGIDTPSIDYGPSQDFVVHRIVNGAGLYGLENVARLDELPASGATLIALPMKIAGGSGAPVRILGILPE</sequence>
<comment type="caution">
    <text evidence="1">The sequence shown here is derived from an EMBL/GenBank/DDBJ whole genome shotgun (WGS) entry which is preliminary data.</text>
</comment>
<dbReference type="SUPFAM" id="SSF102198">
    <property type="entry name" value="Putative cyclase"/>
    <property type="match status" value="1"/>
</dbReference>
<dbReference type="Pfam" id="PF04199">
    <property type="entry name" value="Cyclase"/>
    <property type="match status" value="1"/>
</dbReference>
<dbReference type="RefSeq" id="WP_213041448.1">
    <property type="nucleotide sequence ID" value="NZ_CAJNBJ010000002.1"/>
</dbReference>
<organism evidence="1 2">
    <name type="scientific">Nitrospira defluvii</name>
    <dbReference type="NCBI Taxonomy" id="330214"/>
    <lineage>
        <taxon>Bacteria</taxon>
        <taxon>Pseudomonadati</taxon>
        <taxon>Nitrospirota</taxon>
        <taxon>Nitrospiria</taxon>
        <taxon>Nitrospirales</taxon>
        <taxon>Nitrospiraceae</taxon>
        <taxon>Nitrospira</taxon>
    </lineage>
</organism>
<evidence type="ECO:0000313" key="2">
    <source>
        <dbReference type="Proteomes" id="UP000675880"/>
    </source>
</evidence>
<dbReference type="PANTHER" id="PTHR31118:SF12">
    <property type="entry name" value="CYCLASE-LIKE PROTEIN 2"/>
    <property type="match status" value="1"/>
</dbReference>
<dbReference type="InterPro" id="IPR007325">
    <property type="entry name" value="KFase/CYL"/>
</dbReference>
<proteinExistence type="predicted"/>
<keyword evidence="2" id="KW-1185">Reference proteome</keyword>
<name>A0ABM8QZU8_9BACT</name>
<reference evidence="1 2" key="1">
    <citation type="submission" date="2021-02" db="EMBL/GenBank/DDBJ databases">
        <authorList>
            <person name="Han P."/>
        </authorList>
    </citation>
    <scope>NUCLEOTIDE SEQUENCE [LARGE SCALE GENOMIC DNA]</scope>
    <source>
        <strain evidence="1">Candidatus Nitrospira sp. ZN2</strain>
    </source>
</reference>
<evidence type="ECO:0000313" key="1">
    <source>
        <dbReference type="EMBL" id="CAE6725174.1"/>
    </source>
</evidence>
<dbReference type="Gene3D" id="3.50.30.50">
    <property type="entry name" value="Putative cyclase"/>
    <property type="match status" value="1"/>
</dbReference>
<accession>A0ABM8QZU8</accession>
<dbReference type="InterPro" id="IPR037175">
    <property type="entry name" value="KFase_sf"/>
</dbReference>
<protein>
    <submittedName>
        <fullName evidence="1">Cyclase</fullName>
    </submittedName>
</protein>
<dbReference type="EMBL" id="CAJNBJ010000002">
    <property type="protein sequence ID" value="CAE6725174.1"/>
    <property type="molecule type" value="Genomic_DNA"/>
</dbReference>
<dbReference type="PANTHER" id="PTHR31118">
    <property type="entry name" value="CYCLASE-LIKE PROTEIN 2"/>
    <property type="match status" value="1"/>
</dbReference>